<evidence type="ECO:0000256" key="2">
    <source>
        <dbReference type="ARBA" id="ARBA00022723"/>
    </source>
</evidence>
<evidence type="ECO:0000313" key="4">
    <source>
        <dbReference type="EMBL" id="GER57900.1"/>
    </source>
</evidence>
<dbReference type="Proteomes" id="UP000326509">
    <property type="component" value="Unassembled WGS sequence"/>
</dbReference>
<feature type="binding site" evidence="3">
    <location>
        <position position="121"/>
    </location>
    <ligand>
        <name>a divalent metal cation</name>
        <dbReference type="ChEBI" id="CHEBI:60240"/>
    </ligand>
</feature>
<dbReference type="InterPro" id="IPR007837">
    <property type="entry name" value="DinB"/>
</dbReference>
<proteinExistence type="inferred from homology"/>
<comment type="similarity">
    <text evidence="1">Belongs to the DinB family.</text>
</comment>
<gene>
    <name evidence="4" type="ORF">ULMA_00080</name>
</gene>
<evidence type="ECO:0000256" key="3">
    <source>
        <dbReference type="PIRSR" id="PIRSR607837-1"/>
    </source>
</evidence>
<keyword evidence="2 3" id="KW-0479">Metal-binding</keyword>
<comment type="caution">
    <text evidence="4">The sequence shown here is derived from an EMBL/GenBank/DDBJ whole genome shotgun (WGS) entry which is preliminary data.</text>
</comment>
<sequence>MINFFTDIFDFHLKMNQLFINQMVKNPNKVSQKATLLLCHSLNAHQIWNSRITNKKPIGVFDIHPLNDCIELDKSNFETTKFILQNMNFQVNISYQNSKGVDYNNTIQEILFHISNHYSHHRGQLTSELKHQGIEPIISDYIYHKRT</sequence>
<organism evidence="4 5">
    <name type="scientific">Patiriisocius marinus</name>
    <dbReference type="NCBI Taxonomy" id="1397112"/>
    <lineage>
        <taxon>Bacteria</taxon>
        <taxon>Pseudomonadati</taxon>
        <taxon>Bacteroidota</taxon>
        <taxon>Flavobacteriia</taxon>
        <taxon>Flavobacteriales</taxon>
        <taxon>Flavobacteriaceae</taxon>
        <taxon>Patiriisocius</taxon>
    </lineage>
</organism>
<feature type="binding site" evidence="3">
    <location>
        <position position="40"/>
    </location>
    <ligand>
        <name>a divalent metal cation</name>
        <dbReference type="ChEBI" id="CHEBI:60240"/>
    </ligand>
</feature>
<accession>A0A5J4IVY3</accession>
<dbReference type="InterPro" id="IPR034660">
    <property type="entry name" value="DinB/YfiT-like"/>
</dbReference>
<keyword evidence="5" id="KW-1185">Reference proteome</keyword>
<dbReference type="SUPFAM" id="SSF109854">
    <property type="entry name" value="DinB/YfiT-like putative metalloenzymes"/>
    <property type="match status" value="1"/>
</dbReference>
<dbReference type="Gene3D" id="1.20.120.450">
    <property type="entry name" value="dinb family like domain"/>
    <property type="match status" value="1"/>
</dbReference>
<protein>
    <recommendedName>
        <fullName evidence="6">DinB family protein</fullName>
    </recommendedName>
</protein>
<reference evidence="4 5" key="1">
    <citation type="submission" date="2019-08" db="EMBL/GenBank/DDBJ databases">
        <title>Draft genome sequence of Ulvibacter marinus type strain NBRC 109484.</title>
        <authorList>
            <person name="Kawano K."/>
            <person name="Ushijima N."/>
            <person name="Kihara M."/>
            <person name="Itoh H."/>
        </authorList>
    </citation>
    <scope>NUCLEOTIDE SEQUENCE [LARGE SCALE GENOMIC DNA]</scope>
    <source>
        <strain evidence="4 5">NBRC 109484</strain>
    </source>
</reference>
<dbReference type="OrthoDB" id="9811413at2"/>
<dbReference type="GO" id="GO:0046872">
    <property type="term" value="F:metal ion binding"/>
    <property type="evidence" value="ECO:0007669"/>
    <property type="project" value="UniProtKB-KW"/>
</dbReference>
<dbReference type="Pfam" id="PF05163">
    <property type="entry name" value="DinB"/>
    <property type="match status" value="1"/>
</dbReference>
<evidence type="ECO:0008006" key="6">
    <source>
        <dbReference type="Google" id="ProtNLM"/>
    </source>
</evidence>
<evidence type="ECO:0000256" key="1">
    <source>
        <dbReference type="ARBA" id="ARBA00008635"/>
    </source>
</evidence>
<dbReference type="RefSeq" id="WP_161596044.1">
    <property type="nucleotide sequence ID" value="NZ_BKCG01000001.1"/>
</dbReference>
<feature type="binding site" evidence="3">
    <location>
        <position position="117"/>
    </location>
    <ligand>
        <name>a divalent metal cation</name>
        <dbReference type="ChEBI" id="CHEBI:60240"/>
    </ligand>
</feature>
<name>A0A5J4IVY3_9FLAO</name>
<dbReference type="EMBL" id="BKCG01000001">
    <property type="protein sequence ID" value="GER57900.1"/>
    <property type="molecule type" value="Genomic_DNA"/>
</dbReference>
<evidence type="ECO:0000313" key="5">
    <source>
        <dbReference type="Proteomes" id="UP000326509"/>
    </source>
</evidence>
<dbReference type="AlphaFoldDB" id="A0A5J4IVY3"/>